<reference evidence="8" key="1">
    <citation type="submission" date="2022-10" db="EMBL/GenBank/DDBJ databases">
        <authorList>
            <person name="Chen Y."/>
            <person name="Dougan E. K."/>
            <person name="Chan C."/>
            <person name="Rhodes N."/>
            <person name="Thang M."/>
        </authorList>
    </citation>
    <scope>NUCLEOTIDE SEQUENCE</scope>
</reference>
<feature type="transmembrane region" description="Helical" evidence="5">
    <location>
        <begin position="145"/>
        <end position="168"/>
    </location>
</feature>
<proteinExistence type="predicted"/>
<keyword evidence="11" id="KW-1185">Reference proteome</keyword>
<dbReference type="Pfam" id="PF00916">
    <property type="entry name" value="Sulfate_transp"/>
    <property type="match status" value="1"/>
</dbReference>
<comment type="subcellular location">
    <subcellularLocation>
        <location evidence="1">Membrane</location>
        <topology evidence="1">Multi-pass membrane protein</topology>
    </subcellularLocation>
</comment>
<keyword evidence="6" id="KW-0732">Signal</keyword>
<keyword evidence="4 5" id="KW-0472">Membrane</keyword>
<dbReference type="GO" id="GO:0016020">
    <property type="term" value="C:membrane"/>
    <property type="evidence" value="ECO:0007669"/>
    <property type="project" value="UniProtKB-SubCell"/>
</dbReference>
<dbReference type="InterPro" id="IPR001902">
    <property type="entry name" value="SLC26A/SulP_fam"/>
</dbReference>
<evidence type="ECO:0000313" key="10">
    <source>
        <dbReference type="EMBL" id="CAL4776268.1"/>
    </source>
</evidence>
<evidence type="ECO:0000313" key="11">
    <source>
        <dbReference type="Proteomes" id="UP001152797"/>
    </source>
</evidence>
<feature type="transmembrane region" description="Helical" evidence="5">
    <location>
        <begin position="223"/>
        <end position="244"/>
    </location>
</feature>
<dbReference type="InterPro" id="IPR011547">
    <property type="entry name" value="SLC26A/SulP_dom"/>
</dbReference>
<dbReference type="EMBL" id="CAMXCT030001318">
    <property type="protein sequence ID" value="CAL4776268.1"/>
    <property type="molecule type" value="Genomic_DNA"/>
</dbReference>
<evidence type="ECO:0000256" key="6">
    <source>
        <dbReference type="SAM" id="SignalP"/>
    </source>
</evidence>
<dbReference type="OrthoDB" id="437143at2759"/>
<feature type="domain" description="SLC26A/SulP transporter" evidence="7">
    <location>
        <begin position="73"/>
        <end position="227"/>
    </location>
</feature>
<feature type="transmembrane region" description="Helical" evidence="5">
    <location>
        <begin position="93"/>
        <end position="114"/>
    </location>
</feature>
<evidence type="ECO:0000256" key="2">
    <source>
        <dbReference type="ARBA" id="ARBA00022692"/>
    </source>
</evidence>
<evidence type="ECO:0000256" key="1">
    <source>
        <dbReference type="ARBA" id="ARBA00004141"/>
    </source>
</evidence>
<feature type="signal peptide" evidence="6">
    <location>
        <begin position="1"/>
        <end position="22"/>
    </location>
</feature>
<evidence type="ECO:0000256" key="4">
    <source>
        <dbReference type="ARBA" id="ARBA00023136"/>
    </source>
</evidence>
<feature type="transmembrane region" description="Helical" evidence="5">
    <location>
        <begin position="121"/>
        <end position="139"/>
    </location>
</feature>
<keyword evidence="3 5" id="KW-1133">Transmembrane helix</keyword>
<reference evidence="9" key="2">
    <citation type="submission" date="2024-04" db="EMBL/GenBank/DDBJ databases">
        <authorList>
            <person name="Chen Y."/>
            <person name="Shah S."/>
            <person name="Dougan E. K."/>
            <person name="Thang M."/>
            <person name="Chan C."/>
        </authorList>
    </citation>
    <scope>NUCLEOTIDE SEQUENCE [LARGE SCALE GENOMIC DNA]</scope>
</reference>
<dbReference type="Proteomes" id="UP001152797">
    <property type="component" value="Unassembled WGS sequence"/>
</dbReference>
<dbReference type="EMBL" id="CAMXCT020001318">
    <property type="protein sequence ID" value="CAL1142331.1"/>
    <property type="molecule type" value="Genomic_DNA"/>
</dbReference>
<evidence type="ECO:0000256" key="5">
    <source>
        <dbReference type="SAM" id="Phobius"/>
    </source>
</evidence>
<protein>
    <submittedName>
        <fullName evidence="10">Sulfate transporter YbaR</fullName>
    </submittedName>
</protein>
<gene>
    <name evidence="8" type="ORF">C1SCF055_LOCUS16066</name>
</gene>
<evidence type="ECO:0000313" key="8">
    <source>
        <dbReference type="EMBL" id="CAI3988956.1"/>
    </source>
</evidence>
<feature type="chain" id="PRO_5043272219" evidence="6">
    <location>
        <begin position="23"/>
        <end position="479"/>
    </location>
</feature>
<keyword evidence="2 5" id="KW-0812">Transmembrane</keyword>
<dbReference type="GO" id="GO:0055085">
    <property type="term" value="P:transmembrane transport"/>
    <property type="evidence" value="ECO:0007669"/>
    <property type="project" value="InterPro"/>
</dbReference>
<comment type="caution">
    <text evidence="8">The sequence shown here is derived from an EMBL/GenBank/DDBJ whole genome shotgun (WGS) entry which is preliminary data.</text>
</comment>
<evidence type="ECO:0000259" key="7">
    <source>
        <dbReference type="Pfam" id="PF00916"/>
    </source>
</evidence>
<dbReference type="AlphaFoldDB" id="A0A9P1FUT3"/>
<name>A0A9P1FUT3_9DINO</name>
<sequence length="479" mass="48695">MLRCRGPRGILLLLLGSLVLWSLPNFVALPGHGNRGQRGRPFSDSALPALPALADPEVETLEAVPEELSPVEEVLAGVSVAFSLLSKALACSAIVGTGPLVGLWSCVSLGFASIAGMRPGVVAGSAAVVVVPLGAFTAVHGLQLVPLVVLLAALIEFAAGAVGFARAVDLVSKEVLAGFLNALGLALLMSQFGAMSTPEAAALALICAALTQFLPSTPVPSSLIGLAVASIVGIVLNFDVPTLAAKAKDPLAFAGGLAALPQFQLPQLPSMEDISIALPCAVSIAFISLLETLLAARVVDDRKCEELCTFFYDENGELVITGPDGEPASVDVPTSTVLSLAAGNGLSVFFGGFGGCGLVPQTVLNLNSGGGGLISVTSYAATMILFALVLAPIVGQISVPALAGIMVAVSLDTMQFGPTFEAAKAAWADEEGSRIRFGVLVVTAVLCYQVDFAVGIVSGVLLDRAISPGGIFNQNKTPA</sequence>
<feature type="transmembrane region" description="Helical" evidence="5">
    <location>
        <begin position="437"/>
        <end position="462"/>
    </location>
</feature>
<organism evidence="8">
    <name type="scientific">Cladocopium goreaui</name>
    <dbReference type="NCBI Taxonomy" id="2562237"/>
    <lineage>
        <taxon>Eukaryota</taxon>
        <taxon>Sar</taxon>
        <taxon>Alveolata</taxon>
        <taxon>Dinophyceae</taxon>
        <taxon>Suessiales</taxon>
        <taxon>Symbiodiniaceae</taxon>
        <taxon>Cladocopium</taxon>
    </lineage>
</organism>
<feature type="transmembrane region" description="Helical" evidence="5">
    <location>
        <begin position="175"/>
        <end position="194"/>
    </location>
</feature>
<dbReference type="EMBL" id="CAMXCT010001318">
    <property type="protein sequence ID" value="CAI3988956.1"/>
    <property type="molecule type" value="Genomic_DNA"/>
</dbReference>
<dbReference type="PANTHER" id="PTHR11814">
    <property type="entry name" value="SULFATE TRANSPORTER"/>
    <property type="match status" value="1"/>
</dbReference>
<evidence type="ECO:0000256" key="3">
    <source>
        <dbReference type="ARBA" id="ARBA00022989"/>
    </source>
</evidence>
<feature type="transmembrane region" description="Helical" evidence="5">
    <location>
        <begin position="274"/>
        <end position="296"/>
    </location>
</feature>
<evidence type="ECO:0000313" key="9">
    <source>
        <dbReference type="EMBL" id="CAL1142331.1"/>
    </source>
</evidence>
<accession>A0A9P1FUT3</accession>